<dbReference type="SMART" id="SM00167">
    <property type="entry name" value="VPS9"/>
    <property type="match status" value="1"/>
</dbReference>
<dbReference type="STRING" id="1230097.A0A423XJT1"/>
<name>A0A423XJT1_9PEZI</name>
<gene>
    <name evidence="3" type="ORF">VPNG_01579</name>
</gene>
<dbReference type="GO" id="GO:0005829">
    <property type="term" value="C:cytosol"/>
    <property type="evidence" value="ECO:0007669"/>
    <property type="project" value="TreeGrafter"/>
</dbReference>
<dbReference type="InterPro" id="IPR045046">
    <property type="entry name" value="Vps9-like"/>
</dbReference>
<feature type="region of interest" description="Disordered" evidence="1">
    <location>
        <begin position="653"/>
        <end position="686"/>
    </location>
</feature>
<dbReference type="PROSITE" id="PS51205">
    <property type="entry name" value="VPS9"/>
    <property type="match status" value="1"/>
</dbReference>
<dbReference type="Proteomes" id="UP000285146">
    <property type="component" value="Unassembled WGS sequence"/>
</dbReference>
<evidence type="ECO:0000256" key="1">
    <source>
        <dbReference type="SAM" id="MobiDB-lite"/>
    </source>
</evidence>
<dbReference type="InterPro" id="IPR003123">
    <property type="entry name" value="VPS9"/>
</dbReference>
<dbReference type="GO" id="GO:0031267">
    <property type="term" value="F:small GTPase binding"/>
    <property type="evidence" value="ECO:0007669"/>
    <property type="project" value="TreeGrafter"/>
</dbReference>
<dbReference type="Gene3D" id="1.10.8.10">
    <property type="entry name" value="DNA helicase RuvA subunit, C-terminal domain"/>
    <property type="match status" value="1"/>
</dbReference>
<dbReference type="Gene3D" id="1.10.246.120">
    <property type="match status" value="1"/>
</dbReference>
<dbReference type="InterPro" id="IPR037191">
    <property type="entry name" value="VPS9_dom_sf"/>
</dbReference>
<feature type="domain" description="VPS9" evidence="2">
    <location>
        <begin position="402"/>
        <end position="541"/>
    </location>
</feature>
<feature type="compositionally biased region" description="Basic and acidic residues" evidence="1">
    <location>
        <begin position="123"/>
        <end position="133"/>
    </location>
</feature>
<dbReference type="EMBL" id="LKEB01000004">
    <property type="protein sequence ID" value="ROW16669.1"/>
    <property type="molecule type" value="Genomic_DNA"/>
</dbReference>
<dbReference type="OrthoDB" id="300289at2759"/>
<comment type="caution">
    <text evidence="3">The sequence shown here is derived from an EMBL/GenBank/DDBJ whole genome shotgun (WGS) entry which is preliminary data.</text>
</comment>
<evidence type="ECO:0000313" key="3">
    <source>
        <dbReference type="EMBL" id="ROW16669.1"/>
    </source>
</evidence>
<dbReference type="PANTHER" id="PTHR23101:SF25">
    <property type="entry name" value="GTPASE-ACTIVATING PROTEIN AND VPS9 DOMAIN-CONTAINING PROTEIN 1"/>
    <property type="match status" value="1"/>
</dbReference>
<dbReference type="AlphaFoldDB" id="A0A423XJT1"/>
<dbReference type="InterPro" id="IPR041545">
    <property type="entry name" value="DUF5601"/>
</dbReference>
<dbReference type="InterPro" id="IPR041804">
    <property type="entry name" value="Vps9_CUE"/>
</dbReference>
<dbReference type="GO" id="GO:0030139">
    <property type="term" value="C:endocytic vesicle"/>
    <property type="evidence" value="ECO:0007669"/>
    <property type="project" value="TreeGrafter"/>
</dbReference>
<dbReference type="SUPFAM" id="SSF46934">
    <property type="entry name" value="UBA-like"/>
    <property type="match status" value="1"/>
</dbReference>
<dbReference type="Pfam" id="PF02204">
    <property type="entry name" value="VPS9"/>
    <property type="match status" value="1"/>
</dbReference>
<feature type="region of interest" description="Disordered" evidence="1">
    <location>
        <begin position="560"/>
        <end position="623"/>
    </location>
</feature>
<reference evidence="3 4" key="1">
    <citation type="submission" date="2015-09" db="EMBL/GenBank/DDBJ databases">
        <title>Host preference determinants of Valsa canker pathogens revealed by comparative genomics.</title>
        <authorList>
            <person name="Yin Z."/>
            <person name="Huang L."/>
        </authorList>
    </citation>
    <scope>NUCLEOTIDE SEQUENCE [LARGE SCALE GENOMIC DNA]</scope>
    <source>
        <strain evidence="3 4">SXYLt</strain>
    </source>
</reference>
<dbReference type="FunCoup" id="A0A423XJT1">
    <property type="interactions" value="152"/>
</dbReference>
<dbReference type="SUPFAM" id="SSF109993">
    <property type="entry name" value="VPS9 domain"/>
    <property type="match status" value="1"/>
</dbReference>
<feature type="region of interest" description="Disordered" evidence="1">
    <location>
        <begin position="368"/>
        <end position="404"/>
    </location>
</feature>
<dbReference type="GO" id="GO:0005085">
    <property type="term" value="F:guanyl-nucleotide exchange factor activity"/>
    <property type="evidence" value="ECO:0007669"/>
    <property type="project" value="InterPro"/>
</dbReference>
<evidence type="ECO:0000259" key="2">
    <source>
        <dbReference type="PROSITE" id="PS51205"/>
    </source>
</evidence>
<proteinExistence type="predicted"/>
<sequence length="748" mass="81986">MAFETKPATGRPNTSEDLISLEEQPNAPSIAPDQLGNSHLEEAQPDVPPKTDDGVEGLTASIATLKPITAPSTTLATQHLHAETKQYIDPTPPTPTASQPPSRSPSNAGNRPRTSLDSSQGGRSDDEKRHTSEDEREQDGSEIQHIMAQFKEGGDGPGVDEVMSPRLEIASPFPAATTQHPPRHSSLEPLAPNIAQQLQGVQGLGIEVTSPGSLNSKGKDPDDQGPPVPPKDPSIRSGRTGQLKDELESIGTPMSPTVSTVSLHRPPPPEPEPESALPFDFHRFLEQLRNKKADPVAKYLRSFLNEFGKRQWMVHEQVKIISDFLAFIANKMALCDVWKDISDADFDNAREGMEKLVMNRLYSQTFSPAIPPPQPIPGAKPRRRGAEQPMGPGRRGQHQEDVERDEVVSQKINIYGWVREEHLDIPPVGESGKRFLRLAQQELLKIKSYRAPRDKIICILNCCKVIFGLLKHAKSDSSADSFMPLLIYVTLQANPDHIVSNVQYILRFRNQEKLGGEAGYYLSSLMGAIQFIENMDRTTLTISDEEFERNVEAAVSAIAEKHRLESPPTSATTERPPQSFGSLGESSLTRPSMDNDAISRSASQSSYTERRSTSSNEDSGEYDEKAAITGLLRSIQKPLSTIGRIFSDMDEAVVGSSSGSGRSPAHTPQPDAGAASQRSRYTAEEAAARQASAETAEAQRLHRAEHANIVETLAGMFPDLDRDVISDVVYQKEGRYVTPLVTFVLLIC</sequence>
<keyword evidence="4" id="KW-1185">Reference proteome</keyword>
<protein>
    <recommendedName>
        <fullName evidence="2">VPS9 domain-containing protein</fullName>
    </recommendedName>
</protein>
<dbReference type="InParanoid" id="A0A423XJT1"/>
<evidence type="ECO:0000313" key="4">
    <source>
        <dbReference type="Proteomes" id="UP000285146"/>
    </source>
</evidence>
<feature type="compositionally biased region" description="Pro residues" evidence="1">
    <location>
        <begin position="369"/>
        <end position="378"/>
    </location>
</feature>
<feature type="compositionally biased region" description="Low complexity" evidence="1">
    <location>
        <begin position="96"/>
        <end position="106"/>
    </location>
</feature>
<dbReference type="Pfam" id="PF18151">
    <property type="entry name" value="DUF5601"/>
    <property type="match status" value="1"/>
</dbReference>
<accession>A0A423XJT1</accession>
<dbReference type="GO" id="GO:0016192">
    <property type="term" value="P:vesicle-mediated transport"/>
    <property type="evidence" value="ECO:0007669"/>
    <property type="project" value="InterPro"/>
</dbReference>
<feature type="compositionally biased region" description="Polar residues" evidence="1">
    <location>
        <begin position="252"/>
        <end position="262"/>
    </location>
</feature>
<dbReference type="Gene3D" id="1.20.1050.80">
    <property type="entry name" value="VPS9 domain"/>
    <property type="match status" value="1"/>
</dbReference>
<organism evidence="3 4">
    <name type="scientific">Cytospora leucostoma</name>
    <dbReference type="NCBI Taxonomy" id="1230097"/>
    <lineage>
        <taxon>Eukaryota</taxon>
        <taxon>Fungi</taxon>
        <taxon>Dikarya</taxon>
        <taxon>Ascomycota</taxon>
        <taxon>Pezizomycotina</taxon>
        <taxon>Sordariomycetes</taxon>
        <taxon>Sordariomycetidae</taxon>
        <taxon>Diaporthales</taxon>
        <taxon>Cytosporaceae</taxon>
        <taxon>Cytospora</taxon>
    </lineage>
</organism>
<feature type="compositionally biased region" description="Polar residues" evidence="1">
    <location>
        <begin position="567"/>
        <end position="617"/>
    </location>
</feature>
<dbReference type="InterPro" id="IPR009060">
    <property type="entry name" value="UBA-like_sf"/>
</dbReference>
<feature type="region of interest" description="Disordered" evidence="1">
    <location>
        <begin position="1"/>
        <end position="274"/>
    </location>
</feature>
<feature type="compositionally biased region" description="Polar residues" evidence="1">
    <location>
        <begin position="107"/>
        <end position="122"/>
    </location>
</feature>
<dbReference type="CDD" id="cd14369">
    <property type="entry name" value="CUE_VPS9_like"/>
    <property type="match status" value="1"/>
</dbReference>
<dbReference type="PANTHER" id="PTHR23101">
    <property type="entry name" value="RAB GDP/GTP EXCHANGE FACTOR"/>
    <property type="match status" value="1"/>
</dbReference>